<feature type="compositionally biased region" description="Basic and acidic residues" evidence="1">
    <location>
        <begin position="241"/>
        <end position="256"/>
    </location>
</feature>
<dbReference type="OrthoDB" id="428854at2759"/>
<feature type="compositionally biased region" description="Basic and acidic residues" evidence="1">
    <location>
        <begin position="164"/>
        <end position="176"/>
    </location>
</feature>
<feature type="compositionally biased region" description="Basic and acidic residues" evidence="1">
    <location>
        <begin position="264"/>
        <end position="279"/>
    </location>
</feature>
<protein>
    <submittedName>
        <fullName evidence="2">Uncharacterized protein</fullName>
    </submittedName>
</protein>
<reference evidence="2" key="2">
    <citation type="submission" date="2025-09" db="UniProtKB">
        <authorList>
            <consortium name="Ensembl"/>
        </authorList>
    </citation>
    <scope>IDENTIFICATION</scope>
</reference>
<keyword evidence="3" id="KW-1185">Reference proteome</keyword>
<proteinExistence type="predicted"/>
<feature type="region of interest" description="Disordered" evidence="1">
    <location>
        <begin position="1"/>
        <end position="299"/>
    </location>
</feature>
<name>A0A8C5U8N7_9PASS</name>
<organism evidence="2 3">
    <name type="scientific">Malurus cyaneus samueli</name>
    <dbReference type="NCBI Taxonomy" id="2593467"/>
    <lineage>
        <taxon>Eukaryota</taxon>
        <taxon>Metazoa</taxon>
        <taxon>Chordata</taxon>
        <taxon>Craniata</taxon>
        <taxon>Vertebrata</taxon>
        <taxon>Euteleostomi</taxon>
        <taxon>Archelosauria</taxon>
        <taxon>Archosauria</taxon>
        <taxon>Dinosauria</taxon>
        <taxon>Saurischia</taxon>
        <taxon>Theropoda</taxon>
        <taxon>Coelurosauria</taxon>
        <taxon>Aves</taxon>
        <taxon>Neognathae</taxon>
        <taxon>Neoaves</taxon>
        <taxon>Telluraves</taxon>
        <taxon>Australaves</taxon>
        <taxon>Passeriformes</taxon>
        <taxon>Meliphagoidea</taxon>
        <taxon>Maluridae</taxon>
        <taxon>Malurus</taxon>
    </lineage>
</organism>
<sequence length="299" mass="32685">MAEGTPRKRSRDPDSSCSAFQTPVSKRFRGFPSPSRKSRDKLFASQIQWSPSSDEETKENEAFLGKAAHSRKLEISPVPTAGKRESPGKSQKSHVPVGAFYGKGGTYVDPLERKRLRELQGLGDGNGTGNLPEKPRNSGRNPSRNRSSKGKTKPRRDRHSVPKGGKEKGAIPEGKENGNSGNCVVRKKLEWPLRVLSTGVRPALRLPLGSAFFSSGKRSHSRKNPGDPKSGGRTTQGTAPEKLEKSGSAEKSETVEGKGTLGRILEHQEEEKENREESKTNLGLPSAPGIPWEKLEKEF</sequence>
<dbReference type="Ensembl" id="ENSMCST00000018905.1">
    <property type="protein sequence ID" value="ENSMCSP00000018441.1"/>
    <property type="gene ID" value="ENSMCSG00000012952.1"/>
</dbReference>
<dbReference type="Proteomes" id="UP000694560">
    <property type="component" value="Unplaced"/>
</dbReference>
<reference evidence="2" key="1">
    <citation type="submission" date="2025-08" db="UniProtKB">
        <authorList>
            <consortium name="Ensembl"/>
        </authorList>
    </citation>
    <scope>IDENTIFICATION</scope>
</reference>
<evidence type="ECO:0000313" key="3">
    <source>
        <dbReference type="Proteomes" id="UP000694560"/>
    </source>
</evidence>
<dbReference type="AlphaFoldDB" id="A0A8C5U8N7"/>
<feature type="compositionally biased region" description="Polar residues" evidence="1">
    <location>
        <begin position="15"/>
        <end position="24"/>
    </location>
</feature>
<accession>A0A8C5U8N7</accession>
<evidence type="ECO:0000256" key="1">
    <source>
        <dbReference type="SAM" id="MobiDB-lite"/>
    </source>
</evidence>
<feature type="compositionally biased region" description="Basic residues" evidence="1">
    <location>
        <begin position="146"/>
        <end position="158"/>
    </location>
</feature>
<evidence type="ECO:0000313" key="2">
    <source>
        <dbReference type="Ensembl" id="ENSMCSP00000018441.1"/>
    </source>
</evidence>